<evidence type="ECO:0000313" key="3">
    <source>
        <dbReference type="EMBL" id="MEA5455784.1"/>
    </source>
</evidence>
<dbReference type="Gene3D" id="2.60.40.1180">
    <property type="entry name" value="Golgi alpha-mannosidase II"/>
    <property type="match status" value="1"/>
</dbReference>
<evidence type="ECO:0000256" key="2">
    <source>
        <dbReference type="SAM" id="MobiDB-lite"/>
    </source>
</evidence>
<dbReference type="Gene3D" id="3.20.20.80">
    <property type="entry name" value="Glycosidases"/>
    <property type="match status" value="1"/>
</dbReference>
<organism evidence="3 4">
    <name type="scientific">Sinomonas terricola</name>
    <dbReference type="NCBI Taxonomy" id="3110330"/>
    <lineage>
        <taxon>Bacteria</taxon>
        <taxon>Bacillati</taxon>
        <taxon>Actinomycetota</taxon>
        <taxon>Actinomycetes</taxon>
        <taxon>Micrococcales</taxon>
        <taxon>Micrococcaceae</taxon>
        <taxon>Sinomonas</taxon>
    </lineage>
</organism>
<comment type="caution">
    <text evidence="3">The sequence shown here is derived from an EMBL/GenBank/DDBJ whole genome shotgun (WGS) entry which is preliminary data.</text>
</comment>
<feature type="region of interest" description="Disordered" evidence="2">
    <location>
        <begin position="1"/>
        <end position="73"/>
    </location>
</feature>
<keyword evidence="4" id="KW-1185">Reference proteome</keyword>
<dbReference type="InterPro" id="IPR013780">
    <property type="entry name" value="Glyco_hydro_b"/>
</dbReference>
<dbReference type="GO" id="GO:0016787">
    <property type="term" value="F:hydrolase activity"/>
    <property type="evidence" value="ECO:0007669"/>
    <property type="project" value="UniProtKB-KW"/>
</dbReference>
<dbReference type="InterPro" id="IPR025092">
    <property type="entry name" value="Glyco_hydro_66"/>
</dbReference>
<evidence type="ECO:0000313" key="4">
    <source>
        <dbReference type="Proteomes" id="UP001304769"/>
    </source>
</evidence>
<feature type="compositionally biased region" description="Basic residues" evidence="2">
    <location>
        <begin position="1"/>
        <end position="10"/>
    </location>
</feature>
<dbReference type="Pfam" id="PF13199">
    <property type="entry name" value="Glyco_hydro_66"/>
    <property type="match status" value="1"/>
</dbReference>
<feature type="compositionally biased region" description="Basic and acidic residues" evidence="2">
    <location>
        <begin position="62"/>
        <end position="73"/>
    </location>
</feature>
<proteinExistence type="predicted"/>
<reference evidence="3 4" key="1">
    <citation type="submission" date="2023-12" db="EMBL/GenBank/DDBJ databases">
        <title>Sinomonas terricola sp. nov, isolated from litchi orchard soil in Guangdong, PR China.</title>
        <authorList>
            <person name="Jiaxin W."/>
            <person name="Yang Z."/>
            <person name="Honghui Z."/>
        </authorList>
    </citation>
    <scope>NUCLEOTIDE SEQUENCE [LARGE SCALE GENOMIC DNA]</scope>
    <source>
        <strain evidence="3 4">JGH33</strain>
    </source>
</reference>
<sequence>MHRRLPRGPRRSPAGPLRGRGARRREHVGQVRQRDLPRHPGNRHLRRDRSDHRGVQRLPLDPPHDERRARRLDRSAPDLHVAASFVELIERARKELPESRLVFNNVNDFPTWATAGAPQDAVYIEVWPPHTTLGSLAHVINRAKGARRGQPIVLAAYQHVYSSSEDQESADRATALTMATAFSHGATQLLAGEADRILVDPYYVNNHVANTTTEQFLARWYDFLVEHDELLMDPAIVEVTGSYAGGYNDDADAVYADTPVSDEPAPGAVWRRITQGPSGLVMHLINLKGQEDALWDSPRREPVSPGTATLRYRRTGRGLPRIRVADPDLEPRLTDVHVVVDGDYVTAQLPAPRLWQIVQITED</sequence>
<keyword evidence="1" id="KW-0732">Signal</keyword>
<accession>A0ABU5T7Y6</accession>
<dbReference type="EMBL" id="JAYGGQ010000010">
    <property type="protein sequence ID" value="MEA5455784.1"/>
    <property type="molecule type" value="Genomic_DNA"/>
</dbReference>
<protein>
    <submittedName>
        <fullName evidence="3">Glycoside hydrolase family 66 protein</fullName>
    </submittedName>
</protein>
<dbReference type="Proteomes" id="UP001304769">
    <property type="component" value="Unassembled WGS sequence"/>
</dbReference>
<keyword evidence="3" id="KW-0378">Hydrolase</keyword>
<evidence type="ECO:0000256" key="1">
    <source>
        <dbReference type="ARBA" id="ARBA00022729"/>
    </source>
</evidence>
<gene>
    <name evidence="3" type="ORF">SPF06_13700</name>
</gene>
<name>A0ABU5T7Y6_9MICC</name>
<feature type="compositionally biased region" description="Basic and acidic residues" evidence="2">
    <location>
        <begin position="27"/>
        <end position="38"/>
    </location>
</feature>